<reference evidence="1 2" key="1">
    <citation type="submission" date="2024-04" db="EMBL/GenBank/DDBJ databases">
        <title>Tritrichomonas musculus Genome.</title>
        <authorList>
            <person name="Alves-Ferreira E."/>
            <person name="Grigg M."/>
            <person name="Lorenzi H."/>
            <person name="Galac M."/>
        </authorList>
    </citation>
    <scope>NUCLEOTIDE SEQUENCE [LARGE SCALE GENOMIC DNA]</scope>
    <source>
        <strain evidence="1 2">EAF2021</strain>
    </source>
</reference>
<evidence type="ECO:0000313" key="2">
    <source>
        <dbReference type="Proteomes" id="UP001470230"/>
    </source>
</evidence>
<proteinExistence type="predicted"/>
<evidence type="ECO:0000313" key="1">
    <source>
        <dbReference type="EMBL" id="KAK8871629.1"/>
    </source>
</evidence>
<dbReference type="EMBL" id="JAPFFF010000013">
    <property type="protein sequence ID" value="KAK8871629.1"/>
    <property type="molecule type" value="Genomic_DNA"/>
</dbReference>
<protein>
    <submittedName>
        <fullName evidence="1">Uncharacterized protein</fullName>
    </submittedName>
</protein>
<comment type="caution">
    <text evidence="1">The sequence shown here is derived from an EMBL/GenBank/DDBJ whole genome shotgun (WGS) entry which is preliminary data.</text>
</comment>
<gene>
    <name evidence="1" type="ORF">M9Y10_007364</name>
</gene>
<accession>A0ABR2J1D2</accession>
<name>A0ABR2J1D2_9EUKA</name>
<sequence>MIGLNIHLIHVKLNDIDIHQNDKVRVSITTIPEEKKQSFIVDYKNLEDINHFFKVNITKITKKIIIVFRKKSNLKHDPIIASTIIHSDHFPKSKFDSINSELKRINIYEPICNDKNKGKNKENRKILGYMIIQSTIEDAFLENEVSTKSNDVNKLRKEDSFSFSQDENTNYNNLLALVN</sequence>
<keyword evidence="2" id="KW-1185">Reference proteome</keyword>
<organism evidence="1 2">
    <name type="scientific">Tritrichomonas musculus</name>
    <dbReference type="NCBI Taxonomy" id="1915356"/>
    <lineage>
        <taxon>Eukaryota</taxon>
        <taxon>Metamonada</taxon>
        <taxon>Parabasalia</taxon>
        <taxon>Tritrichomonadida</taxon>
        <taxon>Tritrichomonadidae</taxon>
        <taxon>Tritrichomonas</taxon>
    </lineage>
</organism>
<dbReference type="Proteomes" id="UP001470230">
    <property type="component" value="Unassembled WGS sequence"/>
</dbReference>